<dbReference type="OrthoDB" id="2473848at2759"/>
<name>A0A915YZP1_9GLOM</name>
<accession>A0A915YZP1</accession>
<proteinExistence type="predicted"/>
<evidence type="ECO:0000313" key="1">
    <source>
        <dbReference type="EMBL" id="CAB5354955.1"/>
    </source>
</evidence>
<organism evidence="1 2">
    <name type="scientific">Rhizophagus irregularis</name>
    <dbReference type="NCBI Taxonomy" id="588596"/>
    <lineage>
        <taxon>Eukaryota</taxon>
        <taxon>Fungi</taxon>
        <taxon>Fungi incertae sedis</taxon>
        <taxon>Mucoromycota</taxon>
        <taxon>Glomeromycotina</taxon>
        <taxon>Glomeromycetes</taxon>
        <taxon>Glomerales</taxon>
        <taxon>Glomeraceae</taxon>
        <taxon>Rhizophagus</taxon>
    </lineage>
</organism>
<comment type="caution">
    <text evidence="1">The sequence shown here is derived from an EMBL/GenBank/DDBJ whole genome shotgun (WGS) entry which is preliminary data.</text>
</comment>
<protein>
    <submittedName>
        <fullName evidence="1">Uncharacterized protein</fullName>
    </submittedName>
</protein>
<dbReference type="AlphaFoldDB" id="A0A915YZP1"/>
<gene>
    <name evidence="1" type="ORF">CHRIB12_LOCUS6040</name>
</gene>
<reference evidence="1" key="1">
    <citation type="submission" date="2020-05" db="EMBL/GenBank/DDBJ databases">
        <authorList>
            <person name="Rincon C."/>
            <person name="Sanders R I."/>
            <person name="Robbins C."/>
            <person name="Chaturvedi A."/>
        </authorList>
    </citation>
    <scope>NUCLEOTIDE SEQUENCE</scope>
    <source>
        <strain evidence="1">CHB12</strain>
    </source>
</reference>
<evidence type="ECO:0000313" key="2">
    <source>
        <dbReference type="Proteomes" id="UP000684084"/>
    </source>
</evidence>
<dbReference type="EMBL" id="CAGKOT010000009">
    <property type="protein sequence ID" value="CAB5354955.1"/>
    <property type="molecule type" value="Genomic_DNA"/>
</dbReference>
<dbReference type="Proteomes" id="UP000684084">
    <property type="component" value="Unassembled WGS sequence"/>
</dbReference>
<sequence length="92" mass="11036">MSLTKVFKKELDIWKKLLSFCKLWTFGLIGEWKYFESGTHEMFKIRVDLRFQILVPVLMCCERNNTKLVKIEQTPKKMLNPPRSTEVNKQKK</sequence>